<protein>
    <submittedName>
        <fullName evidence="1">Uncharacterized protein</fullName>
    </submittedName>
</protein>
<gene>
    <name evidence="1" type="ORF">EYF80_002225</name>
</gene>
<accession>A0A4Z2JCZ4</accession>
<keyword evidence="2" id="KW-1185">Reference proteome</keyword>
<comment type="caution">
    <text evidence="1">The sequence shown here is derived from an EMBL/GenBank/DDBJ whole genome shotgun (WGS) entry which is preliminary data.</text>
</comment>
<dbReference type="Proteomes" id="UP000314294">
    <property type="component" value="Unassembled WGS sequence"/>
</dbReference>
<evidence type="ECO:0000313" key="2">
    <source>
        <dbReference type="Proteomes" id="UP000314294"/>
    </source>
</evidence>
<name>A0A4Z2JCZ4_9TELE</name>
<proteinExistence type="predicted"/>
<evidence type="ECO:0000313" key="1">
    <source>
        <dbReference type="EMBL" id="TNN87508.1"/>
    </source>
</evidence>
<dbReference type="AlphaFoldDB" id="A0A4Z2JCZ4"/>
<dbReference type="EMBL" id="SRLO01000010">
    <property type="protein sequence ID" value="TNN87508.1"/>
    <property type="molecule type" value="Genomic_DNA"/>
</dbReference>
<organism evidence="1 2">
    <name type="scientific">Liparis tanakae</name>
    <name type="common">Tanaka's snailfish</name>
    <dbReference type="NCBI Taxonomy" id="230148"/>
    <lineage>
        <taxon>Eukaryota</taxon>
        <taxon>Metazoa</taxon>
        <taxon>Chordata</taxon>
        <taxon>Craniata</taxon>
        <taxon>Vertebrata</taxon>
        <taxon>Euteleostomi</taxon>
        <taxon>Actinopterygii</taxon>
        <taxon>Neopterygii</taxon>
        <taxon>Teleostei</taxon>
        <taxon>Neoteleostei</taxon>
        <taxon>Acanthomorphata</taxon>
        <taxon>Eupercaria</taxon>
        <taxon>Perciformes</taxon>
        <taxon>Cottioidei</taxon>
        <taxon>Cottales</taxon>
        <taxon>Liparidae</taxon>
        <taxon>Liparis</taxon>
    </lineage>
</organism>
<reference evidence="1 2" key="1">
    <citation type="submission" date="2019-03" db="EMBL/GenBank/DDBJ databases">
        <title>First draft genome of Liparis tanakae, snailfish: a comprehensive survey of snailfish specific genes.</title>
        <authorList>
            <person name="Kim W."/>
            <person name="Song I."/>
            <person name="Jeong J.-H."/>
            <person name="Kim D."/>
            <person name="Kim S."/>
            <person name="Ryu S."/>
            <person name="Song J.Y."/>
            <person name="Lee S.K."/>
        </authorList>
    </citation>
    <scope>NUCLEOTIDE SEQUENCE [LARGE SCALE GENOMIC DNA]</scope>
    <source>
        <tissue evidence="1">Muscle</tissue>
    </source>
</reference>
<sequence length="413" mass="46789">MQLPEASVQNSIIRDQKVNISECAQKIQPWRTEPLHKDLCRAKASVRDLTELMDKTTLDQTLKIEQGERVGNIGTVVTKEEMATGIQAWRTKPSRKDLCRASNSVRALTEMDNNGIKMDYTLNIEEKEKFENIRINLINTTGSVYQVDHLIGEMQLPENCMIHDQKVNISEDAQKTQAWRTELLEKYLCGAKASVRDLTELMENKKIEFDNILNLERLEVKRLTVENMKLRGTPAVKNTSDEENLKIYIQKADKLKKDLWKWKQRATSTESELQGAQVTIKDLLENASLKETVNPMPLGLEAPDNTQVVLEKNTFLTTELHTADVNIQDHLESIVSFNVAANRVPLGRRAPANTQVVLKEENTFLNLFHSTEDAGVLEALLFPLNGLLSQTTSINTGMFDIPAFNTSSSLQRK</sequence>